<evidence type="ECO:0000256" key="1">
    <source>
        <dbReference type="ARBA" id="ARBA00003408"/>
    </source>
</evidence>
<dbReference type="AlphaFoldDB" id="A0A412ITJ0"/>
<keyword evidence="7" id="KW-1003">Cell membrane</keyword>
<comment type="subcellular location">
    <subcellularLocation>
        <location evidence="2">Cell membrane</location>
        <topology evidence="2">Multi-pass membrane protein</topology>
    </subcellularLocation>
</comment>
<dbReference type="GO" id="GO:0042910">
    <property type="term" value="F:xenobiotic transmembrane transporter activity"/>
    <property type="evidence" value="ECO:0007669"/>
    <property type="project" value="InterPro"/>
</dbReference>
<protein>
    <recommendedName>
        <fullName evidence="4">Probable multidrug resistance protein NorM</fullName>
    </recommendedName>
    <alternativeName>
        <fullName evidence="12">Multidrug-efflux transporter</fullName>
    </alternativeName>
</protein>
<name>A0A412ITJ0_9FIRM</name>
<dbReference type="PANTHER" id="PTHR43298">
    <property type="entry name" value="MULTIDRUG RESISTANCE PROTEIN NORM-RELATED"/>
    <property type="match status" value="1"/>
</dbReference>
<proteinExistence type="inferred from homology"/>
<dbReference type="PANTHER" id="PTHR43298:SF2">
    <property type="entry name" value="FMN_FAD EXPORTER YEEO-RELATED"/>
    <property type="match status" value="1"/>
</dbReference>
<comment type="similarity">
    <text evidence="3">Belongs to the multi antimicrobial extrusion (MATE) (TC 2.A.66.1) family.</text>
</comment>
<keyword evidence="6" id="KW-0050">Antiport</keyword>
<keyword evidence="11 13" id="KW-0472">Membrane</keyword>
<dbReference type="PIRSF" id="PIRSF006603">
    <property type="entry name" value="DinF"/>
    <property type="match status" value="1"/>
</dbReference>
<feature type="transmembrane region" description="Helical" evidence="13">
    <location>
        <begin position="62"/>
        <end position="85"/>
    </location>
</feature>
<evidence type="ECO:0000256" key="7">
    <source>
        <dbReference type="ARBA" id="ARBA00022475"/>
    </source>
</evidence>
<keyword evidence="8 13" id="KW-0812">Transmembrane</keyword>
<keyword evidence="9 13" id="KW-1133">Transmembrane helix</keyword>
<dbReference type="NCBIfam" id="TIGR00797">
    <property type="entry name" value="matE"/>
    <property type="match status" value="1"/>
</dbReference>
<evidence type="ECO:0000256" key="13">
    <source>
        <dbReference type="SAM" id="Phobius"/>
    </source>
</evidence>
<dbReference type="InterPro" id="IPR050222">
    <property type="entry name" value="MATE_MdtK"/>
</dbReference>
<evidence type="ECO:0000256" key="10">
    <source>
        <dbReference type="ARBA" id="ARBA00023065"/>
    </source>
</evidence>
<comment type="caution">
    <text evidence="14">The sequence shown here is derived from an EMBL/GenBank/DDBJ whole genome shotgun (WGS) entry which is preliminary data.</text>
</comment>
<feature type="transmembrane region" description="Helical" evidence="13">
    <location>
        <begin position="197"/>
        <end position="218"/>
    </location>
</feature>
<feature type="transmembrane region" description="Helical" evidence="13">
    <location>
        <begin position="388"/>
        <end position="411"/>
    </location>
</feature>
<dbReference type="Pfam" id="PF01554">
    <property type="entry name" value="MatE"/>
    <property type="match status" value="2"/>
</dbReference>
<keyword evidence="10" id="KW-0406">Ion transport</keyword>
<organism evidence="14 15">
    <name type="scientific">Holdemanella biformis</name>
    <dbReference type="NCBI Taxonomy" id="1735"/>
    <lineage>
        <taxon>Bacteria</taxon>
        <taxon>Bacillati</taxon>
        <taxon>Bacillota</taxon>
        <taxon>Erysipelotrichia</taxon>
        <taxon>Erysipelotrichales</taxon>
        <taxon>Erysipelotrichaceae</taxon>
        <taxon>Holdemanella</taxon>
    </lineage>
</organism>
<evidence type="ECO:0000256" key="5">
    <source>
        <dbReference type="ARBA" id="ARBA00022448"/>
    </source>
</evidence>
<feature type="transmembrane region" description="Helical" evidence="13">
    <location>
        <begin position="170"/>
        <end position="191"/>
    </location>
</feature>
<keyword evidence="5" id="KW-0813">Transport</keyword>
<dbReference type="GO" id="GO:0005886">
    <property type="term" value="C:plasma membrane"/>
    <property type="evidence" value="ECO:0007669"/>
    <property type="project" value="UniProtKB-SubCell"/>
</dbReference>
<dbReference type="InterPro" id="IPR048279">
    <property type="entry name" value="MdtK-like"/>
</dbReference>
<feature type="transmembrane region" description="Helical" evidence="13">
    <location>
        <begin position="361"/>
        <end position="381"/>
    </location>
</feature>
<feature type="transmembrane region" description="Helical" evidence="13">
    <location>
        <begin position="320"/>
        <end position="341"/>
    </location>
</feature>
<evidence type="ECO:0000256" key="11">
    <source>
        <dbReference type="ARBA" id="ARBA00023136"/>
    </source>
</evidence>
<evidence type="ECO:0000256" key="6">
    <source>
        <dbReference type="ARBA" id="ARBA00022449"/>
    </source>
</evidence>
<dbReference type="Proteomes" id="UP000285274">
    <property type="component" value="Unassembled WGS sequence"/>
</dbReference>
<dbReference type="GO" id="GO:0006811">
    <property type="term" value="P:monoatomic ion transport"/>
    <property type="evidence" value="ECO:0007669"/>
    <property type="project" value="UniProtKB-KW"/>
</dbReference>
<comment type="function">
    <text evidence="1">Multidrug efflux pump.</text>
</comment>
<gene>
    <name evidence="14" type="ORF">DWX92_12085</name>
</gene>
<dbReference type="EMBL" id="QRVM01000102">
    <property type="protein sequence ID" value="RGS43427.1"/>
    <property type="molecule type" value="Genomic_DNA"/>
</dbReference>
<dbReference type="InterPro" id="IPR002528">
    <property type="entry name" value="MATE_fam"/>
</dbReference>
<feature type="transmembrane region" description="Helical" evidence="13">
    <location>
        <begin position="417"/>
        <end position="438"/>
    </location>
</feature>
<reference evidence="14 15" key="1">
    <citation type="submission" date="2018-08" db="EMBL/GenBank/DDBJ databases">
        <title>A genome reference for cultivated species of the human gut microbiota.</title>
        <authorList>
            <person name="Zou Y."/>
            <person name="Xue W."/>
            <person name="Luo G."/>
        </authorList>
    </citation>
    <scope>NUCLEOTIDE SEQUENCE [LARGE SCALE GENOMIC DNA]</scope>
    <source>
        <strain evidence="14 15">AF22-10AC</strain>
    </source>
</reference>
<evidence type="ECO:0000256" key="8">
    <source>
        <dbReference type="ARBA" id="ARBA00022692"/>
    </source>
</evidence>
<evidence type="ECO:0000313" key="14">
    <source>
        <dbReference type="EMBL" id="RGS43427.1"/>
    </source>
</evidence>
<evidence type="ECO:0000256" key="4">
    <source>
        <dbReference type="ARBA" id="ARBA00020268"/>
    </source>
</evidence>
<evidence type="ECO:0000256" key="3">
    <source>
        <dbReference type="ARBA" id="ARBA00010199"/>
    </source>
</evidence>
<feature type="transmembrane region" description="Helical" evidence="13">
    <location>
        <begin position="97"/>
        <end position="119"/>
    </location>
</feature>
<dbReference type="CDD" id="cd13138">
    <property type="entry name" value="MATE_yoeA_like"/>
    <property type="match status" value="1"/>
</dbReference>
<sequence>MYMKKNQMLMTSGTIWKQMLLFAFPVFLGNLFQQLYNTADSLIVGNYLGSSSLAAVTSCGELIFLLTSLFQGISVGAGVVIARYFGANDKERMQNAIHTLMAFGIIFGIGLTIFGYLLAPVLLGWMSTPKNVIHLSATYLQIYFLGSLGMILYNSCVGIMQSVGDSKHPLYFLIVSSCVNVVLDIVFVAGLHMNVEGAALATILSQFLSAILCLYLLIRTNESHQVHLSKIRIHADVGKEILEMGIPTGIQNSLISISNVVVQSNINTFGSLAMAGMGTYSKIEGFAFLPITSFMMALTTFVSQNRGAKEYERARKGAHFGLVCSVSLAETIGLLIALFVTPLMRLFVDDPQVIQYGVERAHYATILFFMLAYSHGVSAVLRGVGKSVVPMVVMLVCWCLVRVTLLTMLNMLFHNILFVYLIYPFTWSLSSIVFSCIIEKSIGKNNKETILVLVSRMVSFCLLFLGERYEYWFISIFIALSLRHL</sequence>
<dbReference type="GO" id="GO:0015297">
    <property type="term" value="F:antiporter activity"/>
    <property type="evidence" value="ECO:0007669"/>
    <property type="project" value="UniProtKB-KW"/>
</dbReference>
<evidence type="ECO:0000256" key="9">
    <source>
        <dbReference type="ARBA" id="ARBA00022989"/>
    </source>
</evidence>
<evidence type="ECO:0000256" key="2">
    <source>
        <dbReference type="ARBA" id="ARBA00004651"/>
    </source>
</evidence>
<evidence type="ECO:0000313" key="15">
    <source>
        <dbReference type="Proteomes" id="UP000285274"/>
    </source>
</evidence>
<accession>A0A412ITJ0</accession>
<evidence type="ECO:0000256" key="12">
    <source>
        <dbReference type="ARBA" id="ARBA00031636"/>
    </source>
</evidence>
<feature type="transmembrane region" description="Helical" evidence="13">
    <location>
        <begin position="139"/>
        <end position="158"/>
    </location>
</feature>